<sequence length="153" mass="17731">MLRKAVEEDLKFLLRFEQGIIEAERPFDPTLKEGNIHYYDLSAFIRDVDTEVVVAEHNGKLIGSGYARIRAAEKFLKHKKYAYLGFMYVSPEFRGQGINGKIIASLTRWIRTRGICEIRLHVYDGNVSAIKAYEQAGFRRHMTTMRMDLDETP</sequence>
<dbReference type="GO" id="GO:0016747">
    <property type="term" value="F:acyltransferase activity, transferring groups other than amino-acyl groups"/>
    <property type="evidence" value="ECO:0007669"/>
    <property type="project" value="InterPro"/>
</dbReference>
<protein>
    <submittedName>
        <fullName evidence="4">Acetyltransferase (GNAT) family protein</fullName>
    </submittedName>
</protein>
<dbReference type="AlphaFoldDB" id="A0A1K1PHV7"/>
<proteinExistence type="predicted"/>
<evidence type="ECO:0000256" key="2">
    <source>
        <dbReference type="ARBA" id="ARBA00023315"/>
    </source>
</evidence>
<organism evidence="4 5">
    <name type="scientific">Sinomicrobium oceani</name>
    <dbReference type="NCBI Taxonomy" id="1150368"/>
    <lineage>
        <taxon>Bacteria</taxon>
        <taxon>Pseudomonadati</taxon>
        <taxon>Bacteroidota</taxon>
        <taxon>Flavobacteriia</taxon>
        <taxon>Flavobacteriales</taxon>
        <taxon>Flavobacteriaceae</taxon>
        <taxon>Sinomicrobium</taxon>
    </lineage>
</organism>
<accession>A0A1K1PHV7</accession>
<evidence type="ECO:0000313" key="5">
    <source>
        <dbReference type="Proteomes" id="UP000182248"/>
    </source>
</evidence>
<feature type="domain" description="N-acetyltransferase" evidence="3">
    <location>
        <begin position="1"/>
        <end position="153"/>
    </location>
</feature>
<dbReference type="Proteomes" id="UP000182248">
    <property type="component" value="Unassembled WGS sequence"/>
</dbReference>
<keyword evidence="1 4" id="KW-0808">Transferase</keyword>
<gene>
    <name evidence="4" type="ORF">SAMN02927921_01789</name>
</gene>
<reference evidence="4 5" key="1">
    <citation type="submission" date="2016-11" db="EMBL/GenBank/DDBJ databases">
        <authorList>
            <person name="Jaros S."/>
            <person name="Januszkiewicz K."/>
            <person name="Wedrychowicz H."/>
        </authorList>
    </citation>
    <scope>NUCLEOTIDE SEQUENCE [LARGE SCALE GENOMIC DNA]</scope>
    <source>
        <strain evidence="4 5">CGMCC 1.12145</strain>
    </source>
</reference>
<dbReference type="SUPFAM" id="SSF55729">
    <property type="entry name" value="Acyl-CoA N-acyltransferases (Nat)"/>
    <property type="match status" value="1"/>
</dbReference>
<dbReference type="InterPro" id="IPR000182">
    <property type="entry name" value="GNAT_dom"/>
</dbReference>
<name>A0A1K1PHV7_9FLAO</name>
<dbReference type="PROSITE" id="PS51186">
    <property type="entry name" value="GNAT"/>
    <property type="match status" value="1"/>
</dbReference>
<keyword evidence="2" id="KW-0012">Acyltransferase</keyword>
<evidence type="ECO:0000259" key="3">
    <source>
        <dbReference type="PROSITE" id="PS51186"/>
    </source>
</evidence>
<evidence type="ECO:0000313" key="4">
    <source>
        <dbReference type="EMBL" id="SFW47029.1"/>
    </source>
</evidence>
<dbReference type="Gene3D" id="3.40.630.30">
    <property type="match status" value="1"/>
</dbReference>
<keyword evidence="5" id="KW-1185">Reference proteome</keyword>
<dbReference type="CDD" id="cd04301">
    <property type="entry name" value="NAT_SF"/>
    <property type="match status" value="1"/>
</dbReference>
<dbReference type="EMBL" id="FPJE01000008">
    <property type="protein sequence ID" value="SFW47029.1"/>
    <property type="molecule type" value="Genomic_DNA"/>
</dbReference>
<dbReference type="PANTHER" id="PTHR43877">
    <property type="entry name" value="AMINOALKYLPHOSPHONATE N-ACETYLTRANSFERASE-RELATED-RELATED"/>
    <property type="match status" value="1"/>
</dbReference>
<evidence type="ECO:0000256" key="1">
    <source>
        <dbReference type="ARBA" id="ARBA00022679"/>
    </source>
</evidence>
<dbReference type="Pfam" id="PF00583">
    <property type="entry name" value="Acetyltransf_1"/>
    <property type="match status" value="1"/>
</dbReference>
<dbReference type="STRING" id="1150368.SAMN02927921_01789"/>
<dbReference type="InterPro" id="IPR016181">
    <property type="entry name" value="Acyl_CoA_acyltransferase"/>
</dbReference>
<dbReference type="InterPro" id="IPR050832">
    <property type="entry name" value="Bact_Acetyltransf"/>
</dbReference>